<dbReference type="GO" id="GO:0009279">
    <property type="term" value="C:cell outer membrane"/>
    <property type="evidence" value="ECO:0007669"/>
    <property type="project" value="InterPro"/>
</dbReference>
<evidence type="ECO:0000313" key="1">
    <source>
        <dbReference type="EMBL" id="VAW38654.1"/>
    </source>
</evidence>
<dbReference type="InterPro" id="IPR007939">
    <property type="entry name" value="Cu-R_B_prcur"/>
</dbReference>
<name>A0A3B0W4U7_9ZZZZ</name>
<dbReference type="GO" id="GO:0005507">
    <property type="term" value="F:copper ion binding"/>
    <property type="evidence" value="ECO:0007669"/>
    <property type="project" value="InterPro"/>
</dbReference>
<dbReference type="Pfam" id="PF05275">
    <property type="entry name" value="CopB"/>
    <property type="match status" value="1"/>
</dbReference>
<dbReference type="GO" id="GO:0006878">
    <property type="term" value="P:intracellular copper ion homeostasis"/>
    <property type="evidence" value="ECO:0007669"/>
    <property type="project" value="InterPro"/>
</dbReference>
<proteinExistence type="predicted"/>
<accession>A0A3B0W4U7</accession>
<organism evidence="1">
    <name type="scientific">hydrothermal vent metagenome</name>
    <dbReference type="NCBI Taxonomy" id="652676"/>
    <lineage>
        <taxon>unclassified sequences</taxon>
        <taxon>metagenomes</taxon>
        <taxon>ecological metagenomes</taxon>
    </lineage>
</organism>
<dbReference type="AlphaFoldDB" id="A0A3B0W4U7"/>
<gene>
    <name evidence="1" type="ORF">MNBD_DELTA03-765</name>
</gene>
<dbReference type="EMBL" id="UOEX01000257">
    <property type="protein sequence ID" value="VAW38654.1"/>
    <property type="molecule type" value="Genomic_DNA"/>
</dbReference>
<sequence length="235" mass="26530">MKIILLGMLALIIPVTALAGGMNDDPLLTKVMINQLEIRSAEGSSPLTWDAEGWIGKDLNKLWLKSEGEYVSGKMRDMEFQALYSRAVAPFWDMQVGWRHDKSENPAPHRDWLALGFRGLAPYFFDIDGAVYIGDNGRAAASLKVEYDILFTQRLILVPEIKINIYTKDDPATATGSGLANIETGLRLRYEIRREFAPYIGLNWNRLYGRSADYAREEGGDVDNVRLLIGLRAWF</sequence>
<reference evidence="1" key="1">
    <citation type="submission" date="2018-06" db="EMBL/GenBank/DDBJ databases">
        <authorList>
            <person name="Zhirakovskaya E."/>
        </authorList>
    </citation>
    <scope>NUCLEOTIDE SEQUENCE</scope>
</reference>
<protein>
    <submittedName>
        <fullName evidence="1">Copper resistance protein B</fullName>
    </submittedName>
</protein>